<keyword evidence="1" id="KW-0812">Transmembrane</keyword>
<comment type="caution">
    <text evidence="2">The sequence shown here is derived from an EMBL/GenBank/DDBJ whole genome shotgun (WGS) entry which is preliminary data.</text>
</comment>
<proteinExistence type="predicted"/>
<reference evidence="2" key="1">
    <citation type="submission" date="2019-10" db="EMBL/GenBank/DDBJ databases">
        <title>Metagenomic sequencing of thiosulfate-disproportionating enrichment culture.</title>
        <authorList>
            <person name="Umezawa K."/>
            <person name="Kojima H."/>
            <person name="Fukui M."/>
        </authorList>
    </citation>
    <scope>NUCLEOTIDE SEQUENCE</scope>
    <source>
        <strain evidence="2">45J</strain>
    </source>
</reference>
<dbReference type="EMBL" id="BLAB01000001">
    <property type="protein sequence ID" value="GER94633.1"/>
    <property type="molecule type" value="Genomic_DNA"/>
</dbReference>
<feature type="transmembrane region" description="Helical" evidence="1">
    <location>
        <begin position="39"/>
        <end position="58"/>
    </location>
</feature>
<evidence type="ECO:0000313" key="2">
    <source>
        <dbReference type="EMBL" id="GER94633.1"/>
    </source>
</evidence>
<evidence type="ECO:0000256" key="1">
    <source>
        <dbReference type="SAM" id="Phobius"/>
    </source>
</evidence>
<gene>
    <name evidence="2" type="ORF">A45J_2397</name>
</gene>
<keyword evidence="1" id="KW-1133">Transmembrane helix</keyword>
<organism evidence="2">
    <name type="scientific">hot springs metagenome</name>
    <dbReference type="NCBI Taxonomy" id="433727"/>
    <lineage>
        <taxon>unclassified sequences</taxon>
        <taxon>metagenomes</taxon>
        <taxon>ecological metagenomes</taxon>
    </lineage>
</organism>
<sequence>MNSSVLNVFFVLGVLAASFFAYTLKDFFFTGYSISATPLWKGSFTAATNILLSIALIINVNKKRRIVTFKNTIFNRYFVIYFIFVVLLSSLGGRTWAVSFLIMLLVYYKRVKIKNFVFITICVILFSIVMPFLRTGALLQTQTSDFINLTFIKDMVFIRYII</sequence>
<keyword evidence="1" id="KW-0472">Membrane</keyword>
<dbReference type="AlphaFoldDB" id="A0A5J4L4K8"/>
<feature type="transmembrane region" description="Helical" evidence="1">
    <location>
        <begin position="113"/>
        <end position="133"/>
    </location>
</feature>
<protein>
    <submittedName>
        <fullName evidence="2">Uncharacterized protein</fullName>
    </submittedName>
</protein>
<name>A0A5J4L4K8_9ZZZZ</name>
<feature type="transmembrane region" description="Helical" evidence="1">
    <location>
        <begin position="78"/>
        <end position="107"/>
    </location>
</feature>
<accession>A0A5J4L4K8</accession>